<keyword evidence="4" id="KW-1185">Reference proteome</keyword>
<dbReference type="EMBL" id="AIMD01000026">
    <property type="protein sequence ID" value="EJF95509.1"/>
    <property type="molecule type" value="Genomic_DNA"/>
</dbReference>
<evidence type="ECO:0000256" key="1">
    <source>
        <dbReference type="SAM" id="Coils"/>
    </source>
</evidence>
<reference evidence="3 4" key="1">
    <citation type="submission" date="2012-03" db="EMBL/GenBank/DDBJ databases">
        <title>The Genome Sequence of Bartonella taylorii 8TBB.</title>
        <authorList>
            <consortium name="The Broad Institute Genome Sequencing Platform"/>
            <consortium name="The Broad Institute Genome Sequencing Center for Infectious Disease"/>
            <person name="Feldgarden M."/>
            <person name="Kirby J."/>
            <person name="Kosoy M."/>
            <person name="Birtles R."/>
            <person name="Probert W.S."/>
            <person name="Chiaraviglio L."/>
            <person name="Young S.K."/>
            <person name="Zeng Q."/>
            <person name="Gargeya S."/>
            <person name="Fitzgerald M."/>
            <person name="Haas B."/>
            <person name="Abouelleil A."/>
            <person name="Alvarado L."/>
            <person name="Arachchi H.M."/>
            <person name="Berlin A."/>
            <person name="Chapman S.B."/>
            <person name="Gearin G."/>
            <person name="Goldberg J."/>
            <person name="Griggs A."/>
            <person name="Gujja S."/>
            <person name="Hansen M."/>
            <person name="Heiman D."/>
            <person name="Howarth C."/>
            <person name="Larimer J."/>
            <person name="Lui A."/>
            <person name="MacDonald P.J.P."/>
            <person name="McCowen C."/>
            <person name="Montmayeur A."/>
            <person name="Murphy C."/>
            <person name="Neiman D."/>
            <person name="Pearson M."/>
            <person name="Priest M."/>
            <person name="Roberts A."/>
            <person name="Saif S."/>
            <person name="Shea T."/>
            <person name="Sisk P."/>
            <person name="Stolte C."/>
            <person name="Sykes S."/>
            <person name="Wortman J."/>
            <person name="Nusbaum C."/>
            <person name="Birren B."/>
        </authorList>
    </citation>
    <scope>NUCLEOTIDE SEQUENCE [LARGE SCALE GENOMIC DNA]</scope>
    <source>
        <strain evidence="3 4">8TBB</strain>
    </source>
</reference>
<proteinExistence type="predicted"/>
<comment type="caution">
    <text evidence="3">The sequence shown here is derived from an EMBL/GenBank/DDBJ whole genome shotgun (WGS) entry which is preliminary data.</text>
</comment>
<organism evidence="3 4">
    <name type="scientific">Bartonella taylorii 8TBB</name>
    <dbReference type="NCBI Taxonomy" id="1094560"/>
    <lineage>
        <taxon>Bacteria</taxon>
        <taxon>Pseudomonadati</taxon>
        <taxon>Pseudomonadota</taxon>
        <taxon>Alphaproteobacteria</taxon>
        <taxon>Hyphomicrobiales</taxon>
        <taxon>Bartonellaceae</taxon>
        <taxon>Bartonella</taxon>
    </lineage>
</organism>
<evidence type="ECO:0000313" key="3">
    <source>
        <dbReference type="EMBL" id="EJF95509.1"/>
    </source>
</evidence>
<sequence>MTKSAMKKKQELNDEGFSPSEKELTIEITTDKGTIKIRTRPDNTFIKDGKPAFGETKTGNAKLTKNQKLFANICKTTGSIKFCGPEAEKYLEQNKEKFNEYQKDLKDTIDNFKGSVKELEKELDKFNKNWAKKQLGKEWNEGTLHYEVDRHPSHLKGK</sequence>
<dbReference type="AlphaFoldDB" id="A0A9P2RZL9"/>
<accession>A0A9P2RZL9</accession>
<name>A0A9P2RZL9_BARTA</name>
<gene>
    <name evidence="3" type="ORF">ME9_00776</name>
</gene>
<dbReference type="Proteomes" id="UP000002648">
    <property type="component" value="Unassembled WGS sequence"/>
</dbReference>
<dbReference type="RefSeq" id="WP_004859322.1">
    <property type="nucleotide sequence ID" value="NZ_JH725051.1"/>
</dbReference>
<feature type="coiled-coil region" evidence="1">
    <location>
        <begin position="91"/>
        <end position="129"/>
    </location>
</feature>
<evidence type="ECO:0000256" key="2">
    <source>
        <dbReference type="SAM" id="MobiDB-lite"/>
    </source>
</evidence>
<keyword evidence="1" id="KW-0175">Coiled coil</keyword>
<protein>
    <submittedName>
        <fullName evidence="3">Uncharacterized protein</fullName>
    </submittedName>
</protein>
<feature type="region of interest" description="Disordered" evidence="2">
    <location>
        <begin position="1"/>
        <end position="24"/>
    </location>
</feature>
<evidence type="ECO:0000313" key="4">
    <source>
        <dbReference type="Proteomes" id="UP000002648"/>
    </source>
</evidence>